<keyword evidence="2" id="KW-1185">Reference proteome</keyword>
<evidence type="ECO:0000313" key="2">
    <source>
        <dbReference type="Proteomes" id="UP000546257"/>
    </source>
</evidence>
<dbReference type="SUPFAM" id="SSF56784">
    <property type="entry name" value="HAD-like"/>
    <property type="match status" value="1"/>
</dbReference>
<dbReference type="EMBL" id="JACKXD010000007">
    <property type="protein sequence ID" value="MBB6647774.1"/>
    <property type="molecule type" value="Genomic_DNA"/>
</dbReference>
<organism evidence="1 2">
    <name type="scientific">Halobellus ruber</name>
    <dbReference type="NCBI Taxonomy" id="2761102"/>
    <lineage>
        <taxon>Archaea</taxon>
        <taxon>Methanobacteriati</taxon>
        <taxon>Methanobacteriota</taxon>
        <taxon>Stenosarchaea group</taxon>
        <taxon>Halobacteria</taxon>
        <taxon>Halobacteriales</taxon>
        <taxon>Haloferacaceae</taxon>
        <taxon>Halobellus</taxon>
    </lineage>
</organism>
<comment type="caution">
    <text evidence="1">The sequence shown here is derived from an EMBL/GenBank/DDBJ whole genome shotgun (WGS) entry which is preliminary data.</text>
</comment>
<dbReference type="Pfam" id="PF08282">
    <property type="entry name" value="Hydrolase_3"/>
    <property type="match status" value="1"/>
</dbReference>
<reference evidence="1 2" key="1">
    <citation type="submission" date="2020-08" db="EMBL/GenBank/DDBJ databases">
        <authorList>
            <person name="Seo M.-J."/>
        </authorList>
    </citation>
    <scope>NUCLEOTIDE SEQUENCE [LARGE SCALE GENOMIC DNA]</scope>
    <source>
        <strain evidence="1 2">MBLA0160</strain>
    </source>
</reference>
<proteinExistence type="predicted"/>
<dbReference type="InterPro" id="IPR023214">
    <property type="entry name" value="HAD_sf"/>
</dbReference>
<dbReference type="Gene3D" id="3.30.1240.10">
    <property type="match status" value="1"/>
</dbReference>
<dbReference type="Proteomes" id="UP000546257">
    <property type="component" value="Unassembled WGS sequence"/>
</dbReference>
<sequence>MSLYDEVQALYSDFDVSKLKQYPLGQGTCNLLVDGITDQSDILLREGDLADKIKSRFDCGDLFLRLGSAVEERHAIAGLELTEQYNKELTSLILDIDETLRTTVVSDNRIGQQTARILLRFWLEKVPIIISTGKGLGFVRGMMTQALGQTVTESDRFGVVYETGAGVYAPQQEGDTKQKLFTRLSNDVQDTIEAVREKVWSGMPDELQAQLYLEEKSFAVTLMSVHETHSEYAVEAIEQALIYLLRGVGRAAWNSGSWKAIAAYYADQSSEIASALASQEVAFDADLAELPTSIRSLLHSIDVNYYPGDAVELTSNRFDKATGVQTALSTVGIEHPFSLVMGDSRTDLRVMEAVAETQAGIPAAPAHANDAVLDHVKSCDGLVFDRGEAAFALRTAYAYHQFQQAEVV</sequence>
<protein>
    <submittedName>
        <fullName evidence="1">HAD hydrolase family protein</fullName>
    </submittedName>
</protein>
<gene>
    <name evidence="1" type="ORF">H5V44_16040</name>
</gene>
<dbReference type="AlphaFoldDB" id="A0A7J9SLD5"/>
<accession>A0A7J9SLD5</accession>
<keyword evidence="1" id="KW-0378">Hydrolase</keyword>
<dbReference type="InterPro" id="IPR036412">
    <property type="entry name" value="HAD-like_sf"/>
</dbReference>
<dbReference type="RefSeq" id="WP_185194149.1">
    <property type="nucleotide sequence ID" value="NZ_JACKXD010000007.1"/>
</dbReference>
<dbReference type="GO" id="GO:0016787">
    <property type="term" value="F:hydrolase activity"/>
    <property type="evidence" value="ECO:0007669"/>
    <property type="project" value="UniProtKB-KW"/>
</dbReference>
<dbReference type="Gene3D" id="3.40.50.1000">
    <property type="entry name" value="HAD superfamily/HAD-like"/>
    <property type="match status" value="1"/>
</dbReference>
<evidence type="ECO:0000313" key="1">
    <source>
        <dbReference type="EMBL" id="MBB6647774.1"/>
    </source>
</evidence>
<name>A0A7J9SLD5_9EURY</name>